<evidence type="ECO:0000313" key="2">
    <source>
        <dbReference type="Proteomes" id="UP000323225"/>
    </source>
</evidence>
<organism evidence="1 2">
    <name type="scientific">Vibrio cholerae</name>
    <dbReference type="NCBI Taxonomy" id="666"/>
    <lineage>
        <taxon>Bacteria</taxon>
        <taxon>Pseudomonadati</taxon>
        <taxon>Pseudomonadota</taxon>
        <taxon>Gammaproteobacteria</taxon>
        <taxon>Vibrionales</taxon>
        <taxon>Vibrionaceae</taxon>
        <taxon>Vibrio</taxon>
    </lineage>
</organism>
<reference evidence="1 2" key="1">
    <citation type="submission" date="2019-09" db="EMBL/GenBank/DDBJ databases">
        <authorList>
            <person name="Kritzky A."/>
            <person name="Schelkanova E.Y."/>
            <person name="Alkhova Z.V."/>
            <person name="Smirnova N.I."/>
        </authorList>
    </citation>
    <scope>NUCLEOTIDE SEQUENCE [LARGE SCALE GENOMIC DNA]</scope>
    <source>
        <strain evidence="1 2">M1526</strain>
    </source>
</reference>
<dbReference type="Proteomes" id="UP000323225">
    <property type="component" value="Unassembled WGS sequence"/>
</dbReference>
<accession>A0A5Q6PDL9</accession>
<sequence length="195" mass="23036">MNNMSFTCQRATSGFKVSPNLEVTIDINPKYHLFIQVPEEQDTVYVSINHTELDENIHRLNCTLYIEDGMFNFEVHGHKYCSDISADNLTDEDVQNLDDIYEFIERIFFQKIKKQILHASKLSCESTQTRFVFLNTLTGFTTSWKLGEAGFNNVNEYLLEMSEIDPRRNVSEWKLIEYKCHTDHEFEFTKHMKLR</sequence>
<proteinExistence type="predicted"/>
<evidence type="ECO:0000313" key="1">
    <source>
        <dbReference type="EMBL" id="KAA1252972.1"/>
    </source>
</evidence>
<protein>
    <submittedName>
        <fullName evidence="1">Uncharacterized protein</fullName>
    </submittedName>
</protein>
<gene>
    <name evidence="1" type="ORF">F0M16_19855</name>
</gene>
<name>A0A5Q6PDL9_VIBCL</name>
<dbReference type="EMBL" id="VUAA01000031">
    <property type="protein sequence ID" value="KAA1252972.1"/>
    <property type="molecule type" value="Genomic_DNA"/>
</dbReference>
<comment type="caution">
    <text evidence="1">The sequence shown here is derived from an EMBL/GenBank/DDBJ whole genome shotgun (WGS) entry which is preliminary data.</text>
</comment>
<dbReference type="AlphaFoldDB" id="A0A5Q6PDL9"/>